<dbReference type="InterPro" id="IPR012944">
    <property type="entry name" value="SusD_RagB_dom"/>
</dbReference>
<keyword evidence="4" id="KW-0998">Cell outer membrane</keyword>
<gene>
    <name evidence="7" type="ORF">EZS27_012736</name>
</gene>
<dbReference type="AlphaFoldDB" id="A0A5J4RZS9"/>
<organism evidence="7">
    <name type="scientific">termite gut metagenome</name>
    <dbReference type="NCBI Taxonomy" id="433724"/>
    <lineage>
        <taxon>unclassified sequences</taxon>
        <taxon>metagenomes</taxon>
        <taxon>organismal metagenomes</taxon>
    </lineage>
</organism>
<dbReference type="Pfam" id="PF07980">
    <property type="entry name" value="SusD_RagB"/>
    <property type="match status" value="1"/>
</dbReference>
<name>A0A5J4RZS9_9ZZZZ</name>
<dbReference type="Pfam" id="PF14322">
    <property type="entry name" value="SusD-like_3"/>
    <property type="match status" value="1"/>
</dbReference>
<proteinExistence type="predicted"/>
<evidence type="ECO:0000313" key="7">
    <source>
        <dbReference type="EMBL" id="KAA6339329.1"/>
    </source>
</evidence>
<dbReference type="EMBL" id="SNRY01000545">
    <property type="protein sequence ID" value="KAA6339329.1"/>
    <property type="molecule type" value="Genomic_DNA"/>
</dbReference>
<sequence>MKPVFKIFVFLAIVSGLSFSCKDFLDVSNYFDNELKIDSVFADKRYVEAYLWGAVAQFPDHGKIFSNPYTPGPYATDEAFTLAGLGEYRGMAHAIGEINASNIDGTSFCTWNNLYKIIRKCNTLFARIDEADNWTTSERNLILGYARFFRAFAYYSILMDFGPPVLLGDELVNGNEMLEYYDRPRCLYDEAVEYVCSELEQSALFLPAKQQIMNFGRPTKGAAYGLIARLRLIHASPLYNGGTVSHTYFGNWTRKTDGKHYIQQNYDEGRWALAAAAAKRIMDMLDAGLPQYALYTVNKDSKTPDLPSNVTYDPHYYDDFPNGAGGIDPYRSFSEGFNGEAVAAINPEFVWGRPSGEIGEWTRRSFPIQVEGWSECCVPQKIIDNFRMVDGRTIYEASPEYPYSETGFTTERNQFSGYTLLDGVYNMYANREPRFYASIGFSECLWPMSSTATSGKYNLRVTYYYDSPNGRSGAHNSGIYTVTGYVAKKTIHPVDAWSGDNNRRMNKAFGIIRYAEILLSYAEALNNLTRSHTVQIGDHSVTVFRDPEEIKKGFNPVRYRCGLPGLTQEELDTPKKLQAAIEQERMIEFFHENRRYYDVRRWGIYEQEENKPIMGMNADAMKDNFYQRVVVNSLRIGARVVDKKMIFVPIPKDEVRRMPAFDQNPGWEN</sequence>
<evidence type="ECO:0000256" key="1">
    <source>
        <dbReference type="ARBA" id="ARBA00004442"/>
    </source>
</evidence>
<evidence type="ECO:0000256" key="4">
    <source>
        <dbReference type="ARBA" id="ARBA00023237"/>
    </source>
</evidence>
<keyword evidence="2" id="KW-0732">Signal</keyword>
<dbReference type="Gene3D" id="1.25.40.390">
    <property type="match status" value="1"/>
</dbReference>
<dbReference type="PROSITE" id="PS51257">
    <property type="entry name" value="PROKAR_LIPOPROTEIN"/>
    <property type="match status" value="1"/>
</dbReference>
<reference evidence="7" key="1">
    <citation type="submission" date="2019-03" db="EMBL/GenBank/DDBJ databases">
        <title>Single cell metagenomics reveals metabolic interactions within the superorganism composed of flagellate Streblomastix strix and complex community of Bacteroidetes bacteria on its surface.</title>
        <authorList>
            <person name="Treitli S.C."/>
            <person name="Kolisko M."/>
            <person name="Husnik F."/>
            <person name="Keeling P."/>
            <person name="Hampl V."/>
        </authorList>
    </citation>
    <scope>NUCLEOTIDE SEQUENCE</scope>
    <source>
        <strain evidence="7">STM</strain>
    </source>
</reference>
<evidence type="ECO:0000256" key="2">
    <source>
        <dbReference type="ARBA" id="ARBA00022729"/>
    </source>
</evidence>
<dbReference type="SUPFAM" id="SSF48452">
    <property type="entry name" value="TPR-like"/>
    <property type="match status" value="1"/>
</dbReference>
<feature type="domain" description="RagB/SusD" evidence="5">
    <location>
        <begin position="368"/>
        <end position="667"/>
    </location>
</feature>
<evidence type="ECO:0000256" key="3">
    <source>
        <dbReference type="ARBA" id="ARBA00023136"/>
    </source>
</evidence>
<accession>A0A5J4RZS9</accession>
<dbReference type="InterPro" id="IPR011990">
    <property type="entry name" value="TPR-like_helical_dom_sf"/>
</dbReference>
<comment type="caution">
    <text evidence="7">The sequence shown here is derived from an EMBL/GenBank/DDBJ whole genome shotgun (WGS) entry which is preliminary data.</text>
</comment>
<evidence type="ECO:0000259" key="6">
    <source>
        <dbReference type="Pfam" id="PF14322"/>
    </source>
</evidence>
<keyword evidence="3" id="KW-0472">Membrane</keyword>
<dbReference type="InterPro" id="IPR033985">
    <property type="entry name" value="SusD-like_N"/>
</dbReference>
<protein>
    <submittedName>
        <fullName evidence="7">RagB/SusD family nutrient uptake outer membrane protein</fullName>
    </submittedName>
</protein>
<dbReference type="GO" id="GO:0009279">
    <property type="term" value="C:cell outer membrane"/>
    <property type="evidence" value="ECO:0007669"/>
    <property type="project" value="UniProtKB-SubCell"/>
</dbReference>
<comment type="subcellular location">
    <subcellularLocation>
        <location evidence="1">Cell outer membrane</location>
    </subcellularLocation>
</comment>
<feature type="domain" description="SusD-like N-terminal" evidence="6">
    <location>
        <begin position="23"/>
        <end position="232"/>
    </location>
</feature>
<evidence type="ECO:0000259" key="5">
    <source>
        <dbReference type="Pfam" id="PF07980"/>
    </source>
</evidence>